<comment type="caution">
    <text evidence="2">The sequence shown here is derived from an EMBL/GenBank/DDBJ whole genome shotgun (WGS) entry which is preliminary data.</text>
</comment>
<keyword evidence="3" id="KW-1185">Reference proteome</keyword>
<name>A0A561BRJ3_9ACTN</name>
<feature type="region of interest" description="Disordered" evidence="1">
    <location>
        <begin position="10"/>
        <end position="38"/>
    </location>
</feature>
<sequence length="38" mass="4068">MTIHRLMAALAGEQGTVRGEDEPAATPTDDRYDAAAEH</sequence>
<dbReference type="EMBL" id="VIVK01000001">
    <property type="protein sequence ID" value="TWD81469.1"/>
    <property type="molecule type" value="Genomic_DNA"/>
</dbReference>
<evidence type="ECO:0000313" key="2">
    <source>
        <dbReference type="EMBL" id="TWD81469.1"/>
    </source>
</evidence>
<gene>
    <name evidence="2" type="ORF">FB561_2585</name>
</gene>
<accession>A0A561BRJ3</accession>
<feature type="compositionally biased region" description="Basic and acidic residues" evidence="1">
    <location>
        <begin position="28"/>
        <end position="38"/>
    </location>
</feature>
<dbReference type="Proteomes" id="UP000318380">
    <property type="component" value="Unassembled WGS sequence"/>
</dbReference>
<protein>
    <submittedName>
        <fullName evidence="2">Uncharacterized protein</fullName>
    </submittedName>
</protein>
<reference evidence="2 3" key="1">
    <citation type="submission" date="2019-06" db="EMBL/GenBank/DDBJ databases">
        <title>Sequencing the genomes of 1000 actinobacteria strains.</title>
        <authorList>
            <person name="Klenk H.-P."/>
        </authorList>
    </citation>
    <scope>NUCLEOTIDE SEQUENCE [LARGE SCALE GENOMIC DNA]</scope>
    <source>
        <strain evidence="2 3">DSM 24683</strain>
    </source>
</reference>
<evidence type="ECO:0000256" key="1">
    <source>
        <dbReference type="SAM" id="MobiDB-lite"/>
    </source>
</evidence>
<organism evidence="2 3">
    <name type="scientific">Kribbella amoyensis</name>
    <dbReference type="NCBI Taxonomy" id="996641"/>
    <lineage>
        <taxon>Bacteria</taxon>
        <taxon>Bacillati</taxon>
        <taxon>Actinomycetota</taxon>
        <taxon>Actinomycetes</taxon>
        <taxon>Propionibacteriales</taxon>
        <taxon>Kribbellaceae</taxon>
        <taxon>Kribbella</taxon>
    </lineage>
</organism>
<evidence type="ECO:0000313" key="3">
    <source>
        <dbReference type="Proteomes" id="UP000318380"/>
    </source>
</evidence>
<dbReference type="AlphaFoldDB" id="A0A561BRJ3"/>
<proteinExistence type="predicted"/>